<dbReference type="Pfam" id="PF22980">
    <property type="entry name" value="Myb_DNA-bind_8"/>
    <property type="match status" value="1"/>
</dbReference>
<dbReference type="OrthoDB" id="3944408at2759"/>
<name>A0A1L9UT19_ASPBC</name>
<feature type="compositionally biased region" description="Basic and acidic residues" evidence="1">
    <location>
        <begin position="268"/>
        <end position="277"/>
    </location>
</feature>
<evidence type="ECO:0000259" key="2">
    <source>
        <dbReference type="Pfam" id="PF22980"/>
    </source>
</evidence>
<sequence>MGSRSPTPTNSPVKIKASIIMKPDLSMNHHADNDSASPTNPSSATSTVSNPRRTKTALPAEGPTVKFLYTILKQMDLRSIDWASVASQLNIPSGHAARMRYSRLRAQLENQGSSQRGVRTKRAEAKRAARASSSRAQATTAPATSYPDFEPLVPIKEEIKEETKEESYNEIMPSMSEYPLAPPAMHPGSFFTPMGHPWAFYYPQRYSMDEYSMYMPTEYTGSFQQQYYGQQYNGQQYLPSAMSSFGWETSKFEPEEEEEKLDEVEAEPVDKGKSVDREIKEEVSERKLDITVIED</sequence>
<feature type="domain" description="Myb-like DNA-binding" evidence="2">
    <location>
        <begin position="64"/>
        <end position="109"/>
    </location>
</feature>
<gene>
    <name evidence="3" type="ORF">ASPBRDRAFT_668609</name>
</gene>
<dbReference type="InterPro" id="IPR054505">
    <property type="entry name" value="Myb_DNA-bind_8"/>
</dbReference>
<evidence type="ECO:0000256" key="1">
    <source>
        <dbReference type="SAM" id="MobiDB-lite"/>
    </source>
</evidence>
<accession>A0A1L9UT19</accession>
<dbReference type="Proteomes" id="UP000184499">
    <property type="component" value="Unassembled WGS sequence"/>
</dbReference>
<protein>
    <recommendedName>
        <fullName evidence="2">Myb-like DNA-binding domain-containing protein</fullName>
    </recommendedName>
</protein>
<dbReference type="STRING" id="767769.A0A1L9UT19"/>
<feature type="compositionally biased region" description="Low complexity" evidence="1">
    <location>
        <begin position="34"/>
        <end position="51"/>
    </location>
</feature>
<reference evidence="4" key="1">
    <citation type="journal article" date="2017" name="Genome Biol.">
        <title>Comparative genomics reveals high biological diversity and specific adaptations in the industrially and medically important fungal genus Aspergillus.</title>
        <authorList>
            <person name="de Vries R.P."/>
            <person name="Riley R."/>
            <person name="Wiebenga A."/>
            <person name="Aguilar-Osorio G."/>
            <person name="Amillis S."/>
            <person name="Uchima C.A."/>
            <person name="Anderluh G."/>
            <person name="Asadollahi M."/>
            <person name="Askin M."/>
            <person name="Barry K."/>
            <person name="Battaglia E."/>
            <person name="Bayram O."/>
            <person name="Benocci T."/>
            <person name="Braus-Stromeyer S.A."/>
            <person name="Caldana C."/>
            <person name="Canovas D."/>
            <person name="Cerqueira G.C."/>
            <person name="Chen F."/>
            <person name="Chen W."/>
            <person name="Choi C."/>
            <person name="Clum A."/>
            <person name="Dos Santos R.A."/>
            <person name="Damasio A.R."/>
            <person name="Diallinas G."/>
            <person name="Emri T."/>
            <person name="Fekete E."/>
            <person name="Flipphi M."/>
            <person name="Freyberg S."/>
            <person name="Gallo A."/>
            <person name="Gournas C."/>
            <person name="Habgood R."/>
            <person name="Hainaut M."/>
            <person name="Harispe M.L."/>
            <person name="Henrissat B."/>
            <person name="Hilden K.S."/>
            <person name="Hope R."/>
            <person name="Hossain A."/>
            <person name="Karabika E."/>
            <person name="Karaffa L."/>
            <person name="Karanyi Z."/>
            <person name="Krasevec N."/>
            <person name="Kuo A."/>
            <person name="Kusch H."/>
            <person name="LaButti K."/>
            <person name="Lagendijk E.L."/>
            <person name="Lapidus A."/>
            <person name="Levasseur A."/>
            <person name="Lindquist E."/>
            <person name="Lipzen A."/>
            <person name="Logrieco A.F."/>
            <person name="MacCabe A."/>
            <person name="Maekelae M.R."/>
            <person name="Malavazi I."/>
            <person name="Melin P."/>
            <person name="Meyer V."/>
            <person name="Mielnichuk N."/>
            <person name="Miskei M."/>
            <person name="Molnar A.P."/>
            <person name="Mule G."/>
            <person name="Ngan C.Y."/>
            <person name="Orejas M."/>
            <person name="Orosz E."/>
            <person name="Ouedraogo J.P."/>
            <person name="Overkamp K.M."/>
            <person name="Park H.-S."/>
            <person name="Perrone G."/>
            <person name="Piumi F."/>
            <person name="Punt P.J."/>
            <person name="Ram A.F."/>
            <person name="Ramon A."/>
            <person name="Rauscher S."/>
            <person name="Record E."/>
            <person name="Riano-Pachon D.M."/>
            <person name="Robert V."/>
            <person name="Roehrig J."/>
            <person name="Ruller R."/>
            <person name="Salamov A."/>
            <person name="Salih N.S."/>
            <person name="Samson R.A."/>
            <person name="Sandor E."/>
            <person name="Sanguinetti M."/>
            <person name="Schuetze T."/>
            <person name="Sepcic K."/>
            <person name="Shelest E."/>
            <person name="Sherlock G."/>
            <person name="Sophianopoulou V."/>
            <person name="Squina F.M."/>
            <person name="Sun H."/>
            <person name="Susca A."/>
            <person name="Todd R.B."/>
            <person name="Tsang A."/>
            <person name="Unkles S.E."/>
            <person name="van de Wiele N."/>
            <person name="van Rossen-Uffink D."/>
            <person name="Oliveira J.V."/>
            <person name="Vesth T.C."/>
            <person name="Visser J."/>
            <person name="Yu J.-H."/>
            <person name="Zhou M."/>
            <person name="Andersen M.R."/>
            <person name="Archer D.B."/>
            <person name="Baker S.E."/>
            <person name="Benoit I."/>
            <person name="Brakhage A.A."/>
            <person name="Braus G.H."/>
            <person name="Fischer R."/>
            <person name="Frisvad J.C."/>
            <person name="Goldman G.H."/>
            <person name="Houbraken J."/>
            <person name="Oakley B."/>
            <person name="Pocsi I."/>
            <person name="Scazzocchio C."/>
            <person name="Seiboth B."/>
            <person name="vanKuyk P.A."/>
            <person name="Wortman J."/>
            <person name="Dyer P.S."/>
            <person name="Grigoriev I.V."/>
        </authorList>
    </citation>
    <scope>NUCLEOTIDE SEQUENCE [LARGE SCALE GENOMIC DNA]</scope>
    <source>
        <strain evidence="4">CBS 101740 / IMI 381727 / IBT 21946</strain>
    </source>
</reference>
<dbReference type="AlphaFoldDB" id="A0A1L9UT19"/>
<keyword evidence="4" id="KW-1185">Reference proteome</keyword>
<feature type="compositionally biased region" description="Acidic residues" evidence="1">
    <location>
        <begin position="254"/>
        <end position="267"/>
    </location>
</feature>
<dbReference type="OMA" id="KFLYTIM"/>
<dbReference type="RefSeq" id="XP_067482132.1">
    <property type="nucleotide sequence ID" value="XM_067628800.1"/>
</dbReference>
<evidence type="ECO:0000313" key="3">
    <source>
        <dbReference type="EMBL" id="OJJ74884.1"/>
    </source>
</evidence>
<feature type="compositionally biased region" description="Low complexity" evidence="1">
    <location>
        <begin position="130"/>
        <end position="145"/>
    </location>
</feature>
<feature type="region of interest" description="Disordered" evidence="1">
    <location>
        <begin position="107"/>
        <end position="147"/>
    </location>
</feature>
<evidence type="ECO:0000313" key="4">
    <source>
        <dbReference type="Proteomes" id="UP000184499"/>
    </source>
</evidence>
<dbReference type="GeneID" id="93581288"/>
<organism evidence="3 4">
    <name type="scientific">Aspergillus brasiliensis (strain CBS 101740 / IMI 381727 / IBT 21946)</name>
    <dbReference type="NCBI Taxonomy" id="767769"/>
    <lineage>
        <taxon>Eukaryota</taxon>
        <taxon>Fungi</taxon>
        <taxon>Dikarya</taxon>
        <taxon>Ascomycota</taxon>
        <taxon>Pezizomycotina</taxon>
        <taxon>Eurotiomycetes</taxon>
        <taxon>Eurotiomycetidae</taxon>
        <taxon>Eurotiales</taxon>
        <taxon>Aspergillaceae</taxon>
        <taxon>Aspergillus</taxon>
        <taxon>Aspergillus subgen. Circumdati</taxon>
    </lineage>
</organism>
<dbReference type="VEuPathDB" id="FungiDB:ASPBRDRAFT_668609"/>
<feature type="compositionally biased region" description="Polar residues" evidence="1">
    <location>
        <begin position="108"/>
        <end position="117"/>
    </location>
</feature>
<feature type="region of interest" description="Disordered" evidence="1">
    <location>
        <begin position="23"/>
        <end position="58"/>
    </location>
</feature>
<dbReference type="EMBL" id="KV878681">
    <property type="protein sequence ID" value="OJJ74884.1"/>
    <property type="molecule type" value="Genomic_DNA"/>
</dbReference>
<feature type="region of interest" description="Disordered" evidence="1">
    <location>
        <begin position="249"/>
        <end position="277"/>
    </location>
</feature>
<proteinExistence type="predicted"/>